<protein>
    <submittedName>
        <fullName evidence="2">Uncharacterized protein</fullName>
    </submittedName>
</protein>
<sequence>MNANFLTYDSSFTWGIMISLFLAGLPMLFSQGRIKELGMFFLAVPASWAFGLFFHPKDDHFWAAMLVLIPYLVWRHASINSRKAAREERVAYQLSSFGLSRFDDVKEAALWNEIESLITDDGTKTLIFGGPGEGLISSSAGFRRSIVKALSLARSPVEIVVRENFKSILESQLSTILEDPNARVHYSNEELPMLAFGLGNYYFFAFGGATEVEKPLWKVSKSDPRSEGITASIGAYIRKSFAEDWNAPKGIEVVSRANDYHSKVAAVEEHARQVDKIVKRISIVFKSEEHIRYIASARYGENSKQYQTYVNSQLSRRDSFMTRLRDGRFEQRELCSLDGFLAHLREPTHAGVDQISKSFIISQVENLIQVLEEFDGRYSLGLTRSRLPFRYSIYDDKSVVMHEAVGAADLHRINSMFVTDNRAVEAFQQEFDYLWSMAEPTMRSNKDVVEFLKHEIANLEG</sequence>
<dbReference type="Proteomes" id="UP000199658">
    <property type="component" value="Unassembled WGS sequence"/>
</dbReference>
<evidence type="ECO:0000313" key="2">
    <source>
        <dbReference type="EMBL" id="SFR57187.1"/>
    </source>
</evidence>
<name>A0A1I6HS07_9RHOB</name>
<reference evidence="3" key="1">
    <citation type="submission" date="2016-10" db="EMBL/GenBank/DDBJ databases">
        <authorList>
            <person name="Varghese N."/>
            <person name="Submissions S."/>
        </authorList>
    </citation>
    <scope>NUCLEOTIDE SEQUENCE [LARGE SCALE GENOMIC DNA]</scope>
    <source>
        <strain evidence="3">DSM 26921</strain>
    </source>
</reference>
<dbReference type="EMBL" id="FOYO01000001">
    <property type="protein sequence ID" value="SFR57187.1"/>
    <property type="molecule type" value="Genomic_DNA"/>
</dbReference>
<keyword evidence="1" id="KW-0472">Membrane</keyword>
<evidence type="ECO:0000313" key="3">
    <source>
        <dbReference type="Proteomes" id="UP000199658"/>
    </source>
</evidence>
<evidence type="ECO:0000256" key="1">
    <source>
        <dbReference type="SAM" id="Phobius"/>
    </source>
</evidence>
<gene>
    <name evidence="2" type="ORF">SAMN04488002_3325</name>
</gene>
<organism evidence="2 3">
    <name type="scientific">Litoreibacter janthinus</name>
    <dbReference type="NCBI Taxonomy" id="670154"/>
    <lineage>
        <taxon>Bacteria</taxon>
        <taxon>Pseudomonadati</taxon>
        <taxon>Pseudomonadota</taxon>
        <taxon>Alphaproteobacteria</taxon>
        <taxon>Rhodobacterales</taxon>
        <taxon>Roseobacteraceae</taxon>
        <taxon>Litoreibacter</taxon>
    </lineage>
</organism>
<proteinExistence type="predicted"/>
<keyword evidence="1" id="KW-1133">Transmembrane helix</keyword>
<feature type="transmembrane region" description="Helical" evidence="1">
    <location>
        <begin position="37"/>
        <end position="54"/>
    </location>
</feature>
<dbReference type="RefSeq" id="WP_090219036.1">
    <property type="nucleotide sequence ID" value="NZ_FOYO01000001.1"/>
</dbReference>
<keyword evidence="3" id="KW-1185">Reference proteome</keyword>
<keyword evidence="1" id="KW-0812">Transmembrane</keyword>
<dbReference type="STRING" id="670154.SAMN04488002_3325"/>
<accession>A0A1I6HS07</accession>
<feature type="transmembrane region" description="Helical" evidence="1">
    <location>
        <begin position="12"/>
        <end position="30"/>
    </location>
</feature>
<dbReference type="AlphaFoldDB" id="A0A1I6HS07"/>